<feature type="region of interest" description="Disordered" evidence="1">
    <location>
        <begin position="86"/>
        <end position="152"/>
    </location>
</feature>
<dbReference type="AlphaFoldDB" id="A0A427YG43"/>
<name>A0A427YG43_9TREE</name>
<dbReference type="EMBL" id="RSCD01000011">
    <property type="protein sequence ID" value="RSH90030.1"/>
    <property type="molecule type" value="Genomic_DNA"/>
</dbReference>
<evidence type="ECO:0000256" key="1">
    <source>
        <dbReference type="SAM" id="MobiDB-lite"/>
    </source>
</evidence>
<evidence type="ECO:0000313" key="3">
    <source>
        <dbReference type="Proteomes" id="UP000279259"/>
    </source>
</evidence>
<dbReference type="Proteomes" id="UP000279259">
    <property type="component" value="Unassembled WGS sequence"/>
</dbReference>
<comment type="caution">
    <text evidence="2">The sequence shown here is derived from an EMBL/GenBank/DDBJ whole genome shotgun (WGS) entry which is preliminary data.</text>
</comment>
<sequence length="345" mass="38106">MILFTRSGTLLVRVWFSGDDVLGYPSTRPHTAPSEQHSALAIVATLRIHLSVTSLASSYPPAVQIPPLPPPPAAMLSKTFSVKRSSVDTKGSVANGGSAPAPAPRSSHDSRRSVRSPVDSGHSGHAGSGGSGDVGRRERLMTSAPGGPTREPIGVEKLVELYDDYPRVLRSLEATLDRAEKAEADVRTTEDERDNLHDELERERAARKSDNRKAIHEAEEATKRAKEEKLAAEKAREDKIRGELQPRIDELSAKLKETTADRDLLRKDLDTMRVQLHSWIEGMERLRKERQEAEDREKKAAEDRAALMQKTKGFDEQILEGLRLAVKPQHREESTATARTVDGAK</sequence>
<reference evidence="2 3" key="1">
    <citation type="submission" date="2018-11" db="EMBL/GenBank/DDBJ databases">
        <title>Genome sequence of Saitozyma podzolica DSM 27192.</title>
        <authorList>
            <person name="Aliyu H."/>
            <person name="Gorte O."/>
            <person name="Ochsenreither K."/>
        </authorList>
    </citation>
    <scope>NUCLEOTIDE SEQUENCE [LARGE SCALE GENOMIC DNA]</scope>
    <source>
        <strain evidence="2 3">DSM 27192</strain>
    </source>
</reference>
<evidence type="ECO:0000313" key="2">
    <source>
        <dbReference type="EMBL" id="RSH90030.1"/>
    </source>
</evidence>
<gene>
    <name evidence="2" type="ORF">EHS25_001363</name>
</gene>
<feature type="compositionally biased region" description="Gly residues" evidence="1">
    <location>
        <begin position="124"/>
        <end position="133"/>
    </location>
</feature>
<dbReference type="OrthoDB" id="2564008at2759"/>
<accession>A0A427YG43</accession>
<organism evidence="2 3">
    <name type="scientific">Saitozyma podzolica</name>
    <dbReference type="NCBI Taxonomy" id="1890683"/>
    <lineage>
        <taxon>Eukaryota</taxon>
        <taxon>Fungi</taxon>
        <taxon>Dikarya</taxon>
        <taxon>Basidiomycota</taxon>
        <taxon>Agaricomycotina</taxon>
        <taxon>Tremellomycetes</taxon>
        <taxon>Tremellales</taxon>
        <taxon>Trimorphomycetaceae</taxon>
        <taxon>Saitozyma</taxon>
    </lineage>
</organism>
<protein>
    <submittedName>
        <fullName evidence="2">Uncharacterized protein</fullName>
    </submittedName>
</protein>
<proteinExistence type="predicted"/>
<keyword evidence="3" id="KW-1185">Reference proteome</keyword>
<feature type="region of interest" description="Disordered" evidence="1">
    <location>
        <begin position="180"/>
        <end position="238"/>
    </location>
</feature>